<dbReference type="AlphaFoldDB" id="A0AA88NHM8"/>
<dbReference type="EMBL" id="JAUPFM010000002">
    <property type="protein sequence ID" value="KAK2859758.1"/>
    <property type="molecule type" value="Genomic_DNA"/>
</dbReference>
<name>A0AA88NHM8_CHASR</name>
<keyword evidence="3" id="KW-1185">Reference proteome</keyword>
<comment type="caution">
    <text evidence="2">The sequence shown here is derived from an EMBL/GenBank/DDBJ whole genome shotgun (WGS) entry which is preliminary data.</text>
</comment>
<evidence type="ECO:0000313" key="2">
    <source>
        <dbReference type="EMBL" id="KAK2859758.1"/>
    </source>
</evidence>
<gene>
    <name evidence="2" type="ORF">Q5P01_004378</name>
</gene>
<sequence length="120" mass="13395">MPPHLPPQMHPNLPNAPQAPTQTQTPPAMVPGLAAQTACFPGGPNGGAADGATPTPQVKFDDNNPFSEGFQERERRERLREQQERQRVQLMQEVERQRALQKRQLEQQGLLGASRVLRLE</sequence>
<organism evidence="2 3">
    <name type="scientific">Channa striata</name>
    <name type="common">Snakehead murrel</name>
    <name type="synonym">Ophicephalus striatus</name>
    <dbReference type="NCBI Taxonomy" id="64152"/>
    <lineage>
        <taxon>Eukaryota</taxon>
        <taxon>Metazoa</taxon>
        <taxon>Chordata</taxon>
        <taxon>Craniata</taxon>
        <taxon>Vertebrata</taxon>
        <taxon>Euteleostomi</taxon>
        <taxon>Actinopterygii</taxon>
        <taxon>Neopterygii</taxon>
        <taxon>Teleostei</taxon>
        <taxon>Neoteleostei</taxon>
        <taxon>Acanthomorphata</taxon>
        <taxon>Anabantaria</taxon>
        <taxon>Anabantiformes</taxon>
        <taxon>Channoidei</taxon>
        <taxon>Channidae</taxon>
        <taxon>Channa</taxon>
    </lineage>
</organism>
<evidence type="ECO:0000256" key="1">
    <source>
        <dbReference type="SAM" id="MobiDB-lite"/>
    </source>
</evidence>
<dbReference type="Proteomes" id="UP001187415">
    <property type="component" value="Unassembled WGS sequence"/>
</dbReference>
<protein>
    <submittedName>
        <fullName evidence="2">Uncharacterized protein</fullName>
    </submittedName>
</protein>
<feature type="compositionally biased region" description="Low complexity" evidence="1">
    <location>
        <begin position="16"/>
        <end position="27"/>
    </location>
</feature>
<proteinExistence type="predicted"/>
<feature type="region of interest" description="Disordered" evidence="1">
    <location>
        <begin position="1"/>
        <end position="84"/>
    </location>
</feature>
<evidence type="ECO:0000313" key="3">
    <source>
        <dbReference type="Proteomes" id="UP001187415"/>
    </source>
</evidence>
<reference evidence="2" key="1">
    <citation type="submission" date="2023-07" db="EMBL/GenBank/DDBJ databases">
        <title>Chromosome-level Genome Assembly of Striped Snakehead (Channa striata).</title>
        <authorList>
            <person name="Liu H."/>
        </authorList>
    </citation>
    <scope>NUCLEOTIDE SEQUENCE</scope>
    <source>
        <strain evidence="2">Gz</strain>
        <tissue evidence="2">Muscle</tissue>
    </source>
</reference>
<accession>A0AA88NHM8</accession>
<feature type="compositionally biased region" description="Basic and acidic residues" evidence="1">
    <location>
        <begin position="70"/>
        <end position="84"/>
    </location>
</feature>